<keyword evidence="2" id="KW-1185">Reference proteome</keyword>
<dbReference type="EMBL" id="AVOT02024588">
    <property type="protein sequence ID" value="MBW0515367.1"/>
    <property type="molecule type" value="Genomic_DNA"/>
</dbReference>
<proteinExistence type="predicted"/>
<dbReference type="OrthoDB" id="4779840at2759"/>
<accession>A0A9Q3HT45</accession>
<comment type="caution">
    <text evidence="1">The sequence shown here is derived from an EMBL/GenBank/DDBJ whole genome shotgun (WGS) entry which is preliminary data.</text>
</comment>
<evidence type="ECO:0000313" key="2">
    <source>
        <dbReference type="Proteomes" id="UP000765509"/>
    </source>
</evidence>
<organism evidence="1 2">
    <name type="scientific">Austropuccinia psidii MF-1</name>
    <dbReference type="NCBI Taxonomy" id="1389203"/>
    <lineage>
        <taxon>Eukaryota</taxon>
        <taxon>Fungi</taxon>
        <taxon>Dikarya</taxon>
        <taxon>Basidiomycota</taxon>
        <taxon>Pucciniomycotina</taxon>
        <taxon>Pucciniomycetes</taxon>
        <taxon>Pucciniales</taxon>
        <taxon>Sphaerophragmiaceae</taxon>
        <taxon>Austropuccinia</taxon>
    </lineage>
</organism>
<name>A0A9Q3HT45_9BASI</name>
<dbReference type="AlphaFoldDB" id="A0A9Q3HT45"/>
<protein>
    <submittedName>
        <fullName evidence="1">Uncharacterized protein</fullName>
    </submittedName>
</protein>
<gene>
    <name evidence="1" type="ORF">O181_055082</name>
</gene>
<dbReference type="Proteomes" id="UP000765509">
    <property type="component" value="Unassembled WGS sequence"/>
</dbReference>
<reference evidence="1" key="1">
    <citation type="submission" date="2021-03" db="EMBL/GenBank/DDBJ databases">
        <title>Draft genome sequence of rust myrtle Austropuccinia psidii MF-1, a brazilian biotype.</title>
        <authorList>
            <person name="Quecine M.C."/>
            <person name="Pachon D.M.R."/>
            <person name="Bonatelli M.L."/>
            <person name="Correr F.H."/>
            <person name="Franceschini L.M."/>
            <person name="Leite T.F."/>
            <person name="Margarido G.R.A."/>
            <person name="Almeida C.A."/>
            <person name="Ferrarezi J.A."/>
            <person name="Labate C.A."/>
        </authorList>
    </citation>
    <scope>NUCLEOTIDE SEQUENCE</scope>
    <source>
        <strain evidence="1">MF-1</strain>
    </source>
</reference>
<evidence type="ECO:0000313" key="1">
    <source>
        <dbReference type="EMBL" id="MBW0515367.1"/>
    </source>
</evidence>
<sequence>MIRRFCAYGLELKYSDGFTHDWCTLIPELKLASKAFIHASTGKAPEVLEKRWNPTLPVDTLSKYLVYINPTASSFELLLDKVRHHANRSINYFSIC</sequence>